<dbReference type="SMART" id="SM00500">
    <property type="entry name" value="SFM"/>
    <property type="match status" value="1"/>
</dbReference>
<dbReference type="Gene3D" id="4.10.280.110">
    <property type="entry name" value="Pre-mRNA processing factor 4 domain"/>
    <property type="match status" value="1"/>
</dbReference>
<dbReference type="GO" id="GO:0000350">
    <property type="term" value="P:generation of catalytic spliceosome for second transesterification step"/>
    <property type="evidence" value="ECO:0007669"/>
    <property type="project" value="TreeGrafter"/>
</dbReference>
<gene>
    <name evidence="3" type="ORF">MNEG_7224</name>
</gene>
<dbReference type="Proteomes" id="UP000054498">
    <property type="component" value="Unassembled WGS sequence"/>
</dbReference>
<keyword evidence="4" id="KW-1185">Reference proteome</keyword>
<dbReference type="OrthoDB" id="1739112at2759"/>
<sequence>MDSLKALLAKKKAEKQELVGDKKSVRRGDLEEAKLKRLREEEEQERLAKEKRRKQHQGAGANGDTADGADGAPVETAAELAATAQQQQQAEADAAALKALAALPRAEIVRRLRALRQPVTLFGEDDGGRVVRLARAQKEAALVDDEARYGGQQENTLLAIQREARLRKKGGGGGGEGEAEREREAKADKGGKGAGGGKGEAAGGGGGGGKAEAAAGEGGGGEGPSKPADGGAGGDEGGAGGPGGAAGGLEDAFAAAAARLAEQRAEEAMVLEDRIAKYLRGWCQAWGDDLEARSDEAKASGAGHQATMVYKQSMRFMEPLWRSLETRNLDPELKASMI</sequence>
<proteinExistence type="predicted"/>
<dbReference type="AlphaFoldDB" id="A0A0D2MBZ3"/>
<feature type="domain" description="Pre-mRNA processing factor 4 (PRP4)-like" evidence="2">
    <location>
        <begin position="103"/>
        <end position="153"/>
    </location>
</feature>
<feature type="region of interest" description="Disordered" evidence="1">
    <location>
        <begin position="12"/>
        <end position="87"/>
    </location>
</feature>
<dbReference type="Pfam" id="PF08799">
    <property type="entry name" value="PRP4"/>
    <property type="match status" value="1"/>
</dbReference>
<dbReference type="InterPro" id="IPR039979">
    <property type="entry name" value="PRPF18"/>
</dbReference>
<dbReference type="PANTHER" id="PTHR13007">
    <property type="entry name" value="PRE-MRNA SPLICING FACTOR-RELATED"/>
    <property type="match status" value="1"/>
</dbReference>
<feature type="compositionally biased region" description="Gly residues" evidence="1">
    <location>
        <begin position="192"/>
        <end position="223"/>
    </location>
</feature>
<feature type="compositionally biased region" description="Gly residues" evidence="1">
    <location>
        <begin position="230"/>
        <end position="246"/>
    </location>
</feature>
<feature type="region of interest" description="Disordered" evidence="1">
    <location>
        <begin position="167"/>
        <end position="246"/>
    </location>
</feature>
<dbReference type="SUPFAM" id="SSF158230">
    <property type="entry name" value="PRP4-like"/>
    <property type="match status" value="1"/>
</dbReference>
<reference evidence="3 4" key="1">
    <citation type="journal article" date="2013" name="BMC Genomics">
        <title>Reconstruction of the lipid metabolism for the microalga Monoraphidium neglectum from its genome sequence reveals characteristics suitable for biofuel production.</title>
        <authorList>
            <person name="Bogen C."/>
            <person name="Al-Dilaimi A."/>
            <person name="Albersmeier A."/>
            <person name="Wichmann J."/>
            <person name="Grundmann M."/>
            <person name="Rupp O."/>
            <person name="Lauersen K.J."/>
            <person name="Blifernez-Klassen O."/>
            <person name="Kalinowski J."/>
            <person name="Goesmann A."/>
            <person name="Mussgnug J.H."/>
            <person name="Kruse O."/>
        </authorList>
    </citation>
    <scope>NUCLEOTIDE SEQUENCE [LARGE SCALE GENOMIC DNA]</scope>
    <source>
        <strain evidence="3 4">SAG 48.87</strain>
    </source>
</reference>
<dbReference type="GO" id="GO:0071021">
    <property type="term" value="C:U2-type post-spliceosomal complex"/>
    <property type="evidence" value="ECO:0007669"/>
    <property type="project" value="TreeGrafter"/>
</dbReference>
<dbReference type="Gene3D" id="1.20.940.10">
    <property type="entry name" value="Functional domain of the splicing factor Prp18"/>
    <property type="match status" value="1"/>
</dbReference>
<evidence type="ECO:0000259" key="2">
    <source>
        <dbReference type="SMART" id="SM00500"/>
    </source>
</evidence>
<accession>A0A0D2MBZ3</accession>
<dbReference type="GeneID" id="25740100"/>
<evidence type="ECO:0000256" key="1">
    <source>
        <dbReference type="SAM" id="MobiDB-lite"/>
    </source>
</evidence>
<feature type="compositionally biased region" description="Basic and acidic residues" evidence="1">
    <location>
        <begin position="178"/>
        <end position="191"/>
    </location>
</feature>
<feature type="compositionally biased region" description="Low complexity" evidence="1">
    <location>
        <begin position="58"/>
        <end position="87"/>
    </location>
</feature>
<dbReference type="InterPro" id="IPR036285">
    <property type="entry name" value="PRP4-like_sf"/>
</dbReference>
<feature type="compositionally biased region" description="Basic and acidic residues" evidence="1">
    <location>
        <begin position="14"/>
        <end position="48"/>
    </location>
</feature>
<dbReference type="EMBL" id="KK101477">
    <property type="protein sequence ID" value="KIZ00740.1"/>
    <property type="molecule type" value="Genomic_DNA"/>
</dbReference>
<dbReference type="RefSeq" id="XP_013899759.1">
    <property type="nucleotide sequence ID" value="XM_014044305.1"/>
</dbReference>
<evidence type="ECO:0000313" key="3">
    <source>
        <dbReference type="EMBL" id="KIZ00740.1"/>
    </source>
</evidence>
<dbReference type="PANTHER" id="PTHR13007:SF19">
    <property type="entry name" value="PRE-MRNA-SPLICING FACTOR 18"/>
    <property type="match status" value="1"/>
</dbReference>
<dbReference type="KEGG" id="mng:MNEG_7224"/>
<dbReference type="GO" id="GO:0005682">
    <property type="term" value="C:U5 snRNP"/>
    <property type="evidence" value="ECO:0007669"/>
    <property type="project" value="TreeGrafter"/>
</dbReference>
<dbReference type="InterPro" id="IPR014906">
    <property type="entry name" value="PRP4-like"/>
</dbReference>
<dbReference type="GO" id="GO:0046540">
    <property type="term" value="C:U4/U6 x U5 tri-snRNP complex"/>
    <property type="evidence" value="ECO:0007669"/>
    <property type="project" value="TreeGrafter"/>
</dbReference>
<dbReference type="STRING" id="145388.A0A0D2MBZ3"/>
<protein>
    <recommendedName>
        <fullName evidence="2">Pre-mRNA processing factor 4 (PRP4)-like domain-containing protein</fullName>
    </recommendedName>
</protein>
<organism evidence="3 4">
    <name type="scientific">Monoraphidium neglectum</name>
    <dbReference type="NCBI Taxonomy" id="145388"/>
    <lineage>
        <taxon>Eukaryota</taxon>
        <taxon>Viridiplantae</taxon>
        <taxon>Chlorophyta</taxon>
        <taxon>core chlorophytes</taxon>
        <taxon>Chlorophyceae</taxon>
        <taxon>CS clade</taxon>
        <taxon>Sphaeropleales</taxon>
        <taxon>Selenastraceae</taxon>
        <taxon>Monoraphidium</taxon>
    </lineage>
</organism>
<evidence type="ECO:0000313" key="4">
    <source>
        <dbReference type="Proteomes" id="UP000054498"/>
    </source>
</evidence>
<name>A0A0D2MBZ3_9CHLO</name>